<evidence type="ECO:0000256" key="4">
    <source>
        <dbReference type="ARBA" id="ARBA00023163"/>
    </source>
</evidence>
<keyword evidence="1" id="KW-0678">Repressor</keyword>
<keyword evidence="3" id="KW-0238">DNA-binding</keyword>
<evidence type="ECO:0000256" key="2">
    <source>
        <dbReference type="ARBA" id="ARBA00023015"/>
    </source>
</evidence>
<dbReference type="PRINTS" id="PR00040">
    <property type="entry name" value="HTHMERR"/>
</dbReference>
<dbReference type="InterPro" id="IPR047057">
    <property type="entry name" value="MerR_fam"/>
</dbReference>
<dbReference type="SMART" id="SM00422">
    <property type="entry name" value="HTH_MERR"/>
    <property type="match status" value="1"/>
</dbReference>
<protein>
    <submittedName>
        <fullName evidence="6">MerR family transcriptional regulator</fullName>
    </submittedName>
</protein>
<dbReference type="GO" id="GO:0003677">
    <property type="term" value="F:DNA binding"/>
    <property type="evidence" value="ECO:0007669"/>
    <property type="project" value="UniProtKB-KW"/>
</dbReference>
<organism evidence="6 7">
    <name type="scientific">Niallia taxi</name>
    <dbReference type="NCBI Taxonomy" id="2499688"/>
    <lineage>
        <taxon>Bacteria</taxon>
        <taxon>Bacillati</taxon>
        <taxon>Bacillota</taxon>
        <taxon>Bacilli</taxon>
        <taxon>Bacillales</taxon>
        <taxon>Bacillaceae</taxon>
        <taxon>Niallia</taxon>
    </lineage>
</organism>
<evidence type="ECO:0000313" key="7">
    <source>
        <dbReference type="Proteomes" id="UP000288024"/>
    </source>
</evidence>
<evidence type="ECO:0000256" key="3">
    <source>
        <dbReference type="ARBA" id="ARBA00023125"/>
    </source>
</evidence>
<dbReference type="InterPro" id="IPR000551">
    <property type="entry name" value="MerR-type_HTH_dom"/>
</dbReference>
<dbReference type="GO" id="GO:0003700">
    <property type="term" value="F:DNA-binding transcription factor activity"/>
    <property type="evidence" value="ECO:0007669"/>
    <property type="project" value="InterPro"/>
</dbReference>
<dbReference type="PROSITE" id="PS50937">
    <property type="entry name" value="HTH_MERR_2"/>
    <property type="match status" value="1"/>
</dbReference>
<keyword evidence="4" id="KW-0804">Transcription</keyword>
<dbReference type="SUPFAM" id="SSF46955">
    <property type="entry name" value="Putative DNA-binding domain"/>
    <property type="match status" value="1"/>
</dbReference>
<sequence>MTGLTIRQVANAEKVNLETVRYYEKRGLIVEPPRTESGYRRFPDEAIERISFIKRAQELGFTLEEIK</sequence>
<accession>A0A3S2UV10</accession>
<dbReference type="EMBL" id="RZTZ01000009">
    <property type="protein sequence ID" value="RVT59407.1"/>
    <property type="molecule type" value="Genomic_DNA"/>
</dbReference>
<dbReference type="GeneID" id="87619661"/>
<dbReference type="RefSeq" id="WP_127739802.1">
    <property type="nucleotide sequence ID" value="NZ_CP196005.1"/>
</dbReference>
<evidence type="ECO:0000256" key="1">
    <source>
        <dbReference type="ARBA" id="ARBA00022491"/>
    </source>
</evidence>
<dbReference type="Gene3D" id="1.10.1660.10">
    <property type="match status" value="1"/>
</dbReference>
<dbReference type="InterPro" id="IPR009061">
    <property type="entry name" value="DNA-bd_dom_put_sf"/>
</dbReference>
<dbReference type="Pfam" id="PF13411">
    <property type="entry name" value="MerR_1"/>
    <property type="match status" value="1"/>
</dbReference>
<name>A0A3S2UV10_9BACI</name>
<keyword evidence="7" id="KW-1185">Reference proteome</keyword>
<dbReference type="Proteomes" id="UP000288024">
    <property type="component" value="Unassembled WGS sequence"/>
</dbReference>
<dbReference type="PANTHER" id="PTHR30204:SF69">
    <property type="entry name" value="MERR-FAMILY TRANSCRIPTIONAL REGULATOR"/>
    <property type="match status" value="1"/>
</dbReference>
<proteinExistence type="predicted"/>
<gene>
    <name evidence="6" type="ORF">EM808_19070</name>
</gene>
<feature type="domain" description="HTH merR-type" evidence="5">
    <location>
        <begin position="3"/>
        <end position="67"/>
    </location>
</feature>
<dbReference type="AlphaFoldDB" id="A0A3S2UV10"/>
<reference evidence="6 7" key="1">
    <citation type="submission" date="2019-01" db="EMBL/GenBank/DDBJ databases">
        <title>Bacillus sp. M5HDSG1-1, whole genome shotgun sequence.</title>
        <authorList>
            <person name="Tuo L."/>
        </authorList>
    </citation>
    <scope>NUCLEOTIDE SEQUENCE [LARGE SCALE GENOMIC DNA]</scope>
    <source>
        <strain evidence="6 7">M5HDSG1-1</strain>
    </source>
</reference>
<comment type="caution">
    <text evidence="6">The sequence shown here is derived from an EMBL/GenBank/DDBJ whole genome shotgun (WGS) entry which is preliminary data.</text>
</comment>
<keyword evidence="2" id="KW-0805">Transcription regulation</keyword>
<evidence type="ECO:0000313" key="6">
    <source>
        <dbReference type="EMBL" id="RVT59407.1"/>
    </source>
</evidence>
<evidence type="ECO:0000259" key="5">
    <source>
        <dbReference type="PROSITE" id="PS50937"/>
    </source>
</evidence>
<dbReference type="PANTHER" id="PTHR30204">
    <property type="entry name" value="REDOX-CYCLING DRUG-SENSING TRANSCRIPTIONAL ACTIVATOR SOXR"/>
    <property type="match status" value="1"/>
</dbReference>